<accession>A0AAV2F1B2</accession>
<keyword evidence="3" id="KW-1185">Reference proteome</keyword>
<feature type="compositionally biased region" description="Basic and acidic residues" evidence="1">
    <location>
        <begin position="33"/>
        <end position="58"/>
    </location>
</feature>
<feature type="region of interest" description="Disordered" evidence="1">
    <location>
        <begin position="33"/>
        <end position="69"/>
    </location>
</feature>
<dbReference type="Proteomes" id="UP001497516">
    <property type="component" value="Chromosome 6"/>
</dbReference>
<proteinExistence type="predicted"/>
<evidence type="ECO:0000313" key="3">
    <source>
        <dbReference type="Proteomes" id="UP001497516"/>
    </source>
</evidence>
<dbReference type="EMBL" id="OZ034819">
    <property type="protein sequence ID" value="CAL1391822.1"/>
    <property type="molecule type" value="Genomic_DNA"/>
</dbReference>
<evidence type="ECO:0000313" key="2">
    <source>
        <dbReference type="EMBL" id="CAL1391822.1"/>
    </source>
</evidence>
<gene>
    <name evidence="2" type="ORF">LTRI10_LOCUS32512</name>
</gene>
<protein>
    <submittedName>
        <fullName evidence="2">Uncharacterized protein</fullName>
    </submittedName>
</protein>
<evidence type="ECO:0000256" key="1">
    <source>
        <dbReference type="SAM" id="MobiDB-lite"/>
    </source>
</evidence>
<reference evidence="2 3" key="1">
    <citation type="submission" date="2024-04" db="EMBL/GenBank/DDBJ databases">
        <authorList>
            <person name="Fracassetti M."/>
        </authorList>
    </citation>
    <scope>NUCLEOTIDE SEQUENCE [LARGE SCALE GENOMIC DNA]</scope>
</reference>
<sequence length="82" mass="9129">MEEGQFEDGSFVLPSELGEDDVIHRSELGRRCEVGRGLGEEPKGRSGNREKSKRRDELEGSGPLPLIKGNRERSCNEWAVAC</sequence>
<name>A0AAV2F1B2_9ROSI</name>
<dbReference type="AlphaFoldDB" id="A0AAV2F1B2"/>
<organism evidence="2 3">
    <name type="scientific">Linum trigynum</name>
    <dbReference type="NCBI Taxonomy" id="586398"/>
    <lineage>
        <taxon>Eukaryota</taxon>
        <taxon>Viridiplantae</taxon>
        <taxon>Streptophyta</taxon>
        <taxon>Embryophyta</taxon>
        <taxon>Tracheophyta</taxon>
        <taxon>Spermatophyta</taxon>
        <taxon>Magnoliopsida</taxon>
        <taxon>eudicotyledons</taxon>
        <taxon>Gunneridae</taxon>
        <taxon>Pentapetalae</taxon>
        <taxon>rosids</taxon>
        <taxon>fabids</taxon>
        <taxon>Malpighiales</taxon>
        <taxon>Linaceae</taxon>
        <taxon>Linum</taxon>
    </lineage>
</organism>